<comment type="caution">
    <text evidence="1">The sequence shown here is derived from an EMBL/GenBank/DDBJ whole genome shotgun (WGS) entry which is preliminary data.</text>
</comment>
<name>A0A2K3MXN5_TRIPR</name>
<protein>
    <submittedName>
        <fullName evidence="1">Alpha-1,4 glucan phosphorylase L-2 isozyme chloroplastic/amyloplastic-like</fullName>
    </submittedName>
</protein>
<organism evidence="1 2">
    <name type="scientific">Trifolium pratense</name>
    <name type="common">Red clover</name>
    <dbReference type="NCBI Taxonomy" id="57577"/>
    <lineage>
        <taxon>Eukaryota</taxon>
        <taxon>Viridiplantae</taxon>
        <taxon>Streptophyta</taxon>
        <taxon>Embryophyta</taxon>
        <taxon>Tracheophyta</taxon>
        <taxon>Spermatophyta</taxon>
        <taxon>Magnoliopsida</taxon>
        <taxon>eudicotyledons</taxon>
        <taxon>Gunneridae</taxon>
        <taxon>Pentapetalae</taxon>
        <taxon>rosids</taxon>
        <taxon>fabids</taxon>
        <taxon>Fabales</taxon>
        <taxon>Fabaceae</taxon>
        <taxon>Papilionoideae</taxon>
        <taxon>50 kb inversion clade</taxon>
        <taxon>NPAAA clade</taxon>
        <taxon>Hologalegina</taxon>
        <taxon>IRL clade</taxon>
        <taxon>Trifolieae</taxon>
        <taxon>Trifolium</taxon>
    </lineage>
</organism>
<gene>
    <name evidence="1" type="ORF">L195_g018761</name>
</gene>
<evidence type="ECO:0000313" key="2">
    <source>
        <dbReference type="Proteomes" id="UP000236291"/>
    </source>
</evidence>
<accession>A0A2K3MXN5</accession>
<dbReference type="Gramene" id="Tp57577_TGAC_v2_mRNA5193">
    <property type="protein sequence ID" value="Tp57577_TGAC_v2_mRNA5193"/>
    <property type="gene ID" value="Tp57577_TGAC_v2_gene5021"/>
</dbReference>
<reference evidence="1 2" key="2">
    <citation type="journal article" date="2017" name="Front. Plant Sci.">
        <title>Gene Classification and Mining of Molecular Markers Useful in Red Clover (Trifolium pratense) Breeding.</title>
        <authorList>
            <person name="Istvanek J."/>
            <person name="Dluhosova J."/>
            <person name="Dluhos P."/>
            <person name="Patkova L."/>
            <person name="Nedelnik J."/>
            <person name="Repkova J."/>
        </authorList>
    </citation>
    <scope>NUCLEOTIDE SEQUENCE [LARGE SCALE GENOMIC DNA]</scope>
    <source>
        <strain evidence="2">cv. Tatra</strain>
        <tissue evidence="1">Young leaves</tissue>
    </source>
</reference>
<dbReference type="EMBL" id="ASHM01013606">
    <property type="protein sequence ID" value="PNX95568.1"/>
    <property type="molecule type" value="Genomic_DNA"/>
</dbReference>
<evidence type="ECO:0000313" key="1">
    <source>
        <dbReference type="EMBL" id="PNX95568.1"/>
    </source>
</evidence>
<dbReference type="Proteomes" id="UP000236291">
    <property type="component" value="Unassembled WGS sequence"/>
</dbReference>
<proteinExistence type="predicted"/>
<reference evidence="1 2" key="1">
    <citation type="journal article" date="2014" name="Am. J. Bot.">
        <title>Genome assembly and annotation for red clover (Trifolium pratense; Fabaceae).</title>
        <authorList>
            <person name="Istvanek J."/>
            <person name="Jaros M."/>
            <person name="Krenek A."/>
            <person name="Repkova J."/>
        </authorList>
    </citation>
    <scope>NUCLEOTIDE SEQUENCE [LARGE SCALE GENOMIC DNA]</scope>
    <source>
        <strain evidence="2">cv. Tatra</strain>
        <tissue evidence="1">Young leaves</tissue>
    </source>
</reference>
<dbReference type="AlphaFoldDB" id="A0A2K3MXN5"/>
<sequence>MSAIIPFSTICRNSNSPLHPHSKSSFTGFSQRSNIWQLFVITKSNSRGAIRKLSVKNVAGDKKEELKEPLTEQGCLLAFSLVL</sequence>